<sequence length="153" mass="16732">MDKWKAIFSSAGAVLVPVFDFMYGDSEAVIAIMTALLFFVIMDWLSGVRAAKRDNTYGSRYGLDGIARTFFILLLPAGGHLLDVVFNLPGIIFGALAIGTLYHVVQSMTANSIRAGWGDHLPLPVLNAIIDWVKSELDKKIQRAESRKGGTTK</sequence>
<comment type="caution">
    <text evidence="7">The sequence shown here is derived from an EMBL/GenBank/DDBJ whole genome shotgun (WGS) entry which is preliminary data.</text>
</comment>
<keyword evidence="3 6" id="KW-1133">Transmembrane helix</keyword>
<dbReference type="InterPro" id="IPR006480">
    <property type="entry name" value="Phage_holin_4_1"/>
</dbReference>
<keyword evidence="4 6" id="KW-0472">Membrane</keyword>
<organism evidence="7 8">
    <name type="scientific">Paenibacillus solani</name>
    <dbReference type="NCBI Taxonomy" id="1705565"/>
    <lineage>
        <taxon>Bacteria</taxon>
        <taxon>Bacillati</taxon>
        <taxon>Bacillota</taxon>
        <taxon>Bacilli</taxon>
        <taxon>Bacillales</taxon>
        <taxon>Paenibacillaceae</taxon>
        <taxon>Paenibacillus</taxon>
    </lineage>
</organism>
<evidence type="ECO:0000256" key="4">
    <source>
        <dbReference type="ARBA" id="ARBA00023136"/>
    </source>
</evidence>
<reference evidence="8" key="1">
    <citation type="submission" date="2015-08" db="EMBL/GenBank/DDBJ databases">
        <title>Genome sequencing project for genomic taxonomy and phylogenomics of Bacillus-like bacteria.</title>
        <authorList>
            <person name="Liu B."/>
            <person name="Wang J."/>
            <person name="Zhu Y."/>
            <person name="Liu G."/>
            <person name="Chen Q."/>
            <person name="Chen Z."/>
            <person name="Lan J."/>
            <person name="Che J."/>
            <person name="Ge C."/>
            <person name="Shi H."/>
            <person name="Pan Z."/>
            <person name="Liu X."/>
        </authorList>
    </citation>
    <scope>NUCLEOTIDE SEQUENCE [LARGE SCALE GENOMIC DNA]</scope>
    <source>
        <strain evidence="8">FJAT-22460</strain>
    </source>
</reference>
<keyword evidence="8" id="KW-1185">Reference proteome</keyword>
<dbReference type="RefSeq" id="WP_054401706.1">
    <property type="nucleotide sequence ID" value="NZ_LIUT01000001.1"/>
</dbReference>
<evidence type="ECO:0000256" key="3">
    <source>
        <dbReference type="ARBA" id="ARBA00022989"/>
    </source>
</evidence>
<dbReference type="OrthoDB" id="2885993at2"/>
<feature type="transmembrane region" description="Helical" evidence="6">
    <location>
        <begin position="28"/>
        <end position="45"/>
    </location>
</feature>
<dbReference type="AlphaFoldDB" id="A0A0M1P2S7"/>
<gene>
    <name evidence="7" type="ORF">AM231_06180</name>
</gene>
<comment type="subcellular location">
    <subcellularLocation>
        <location evidence="1">Membrane</location>
        <topology evidence="1">Multi-pass membrane protein</topology>
    </subcellularLocation>
</comment>
<evidence type="ECO:0000256" key="2">
    <source>
        <dbReference type="ARBA" id="ARBA00022692"/>
    </source>
</evidence>
<evidence type="ECO:0000256" key="1">
    <source>
        <dbReference type="ARBA" id="ARBA00004141"/>
    </source>
</evidence>
<feature type="transmembrane region" description="Helical" evidence="6">
    <location>
        <begin position="88"/>
        <end position="105"/>
    </location>
</feature>
<keyword evidence="2 6" id="KW-0812">Transmembrane</keyword>
<name>A0A0M1P2S7_9BACL</name>
<dbReference type="Proteomes" id="UP000036932">
    <property type="component" value="Unassembled WGS sequence"/>
</dbReference>
<evidence type="ECO:0000313" key="8">
    <source>
        <dbReference type="Proteomes" id="UP000036932"/>
    </source>
</evidence>
<dbReference type="GO" id="GO:0016020">
    <property type="term" value="C:membrane"/>
    <property type="evidence" value="ECO:0007669"/>
    <property type="project" value="UniProtKB-SubCell"/>
</dbReference>
<evidence type="ECO:0000256" key="5">
    <source>
        <dbReference type="ARBA" id="ARBA00023600"/>
    </source>
</evidence>
<dbReference type="EMBL" id="LIUT01000001">
    <property type="protein sequence ID" value="KOR88786.1"/>
    <property type="molecule type" value="Genomic_DNA"/>
</dbReference>
<evidence type="ECO:0000313" key="7">
    <source>
        <dbReference type="EMBL" id="KOR88786.1"/>
    </source>
</evidence>
<evidence type="ECO:0000256" key="6">
    <source>
        <dbReference type="SAM" id="Phobius"/>
    </source>
</evidence>
<dbReference type="Pfam" id="PF05105">
    <property type="entry name" value="Phage_holin_4_1"/>
    <property type="match status" value="1"/>
</dbReference>
<protein>
    <submittedName>
        <fullName evidence="7">Holin</fullName>
    </submittedName>
</protein>
<accession>A0A0M1P2S7</accession>
<feature type="transmembrane region" description="Helical" evidence="6">
    <location>
        <begin position="65"/>
        <end position="82"/>
    </location>
</feature>
<proteinExistence type="inferred from homology"/>
<dbReference type="PATRIC" id="fig|1705565.3.peg.3137"/>
<comment type="similarity">
    <text evidence="5">Belongs to the bacteriophage holin family. Cp-1 holin subfamily.</text>
</comment>